<accession>A0AAU6W9S5</accession>
<protein>
    <submittedName>
        <fullName evidence="2">Protein UL117</fullName>
    </submittedName>
</protein>
<dbReference type="EMBL" id="PP756679">
    <property type="protein sequence ID" value="XAO37287.1"/>
    <property type="molecule type" value="Genomic_DNA"/>
</dbReference>
<reference evidence="2" key="1">
    <citation type="submission" date="2024-05" db="EMBL/GenBank/DDBJ databases">
        <title>Fine-tuning the evolutionary stability and environmental longevity of recombinant transmissible vaccines.</title>
        <authorList>
            <person name="Chan B."/>
            <person name="Nuismer S.L."/>
            <person name="Nichols J."/>
            <person name="Davison A.J."/>
            <person name="Alqirbi H."/>
            <person name="Jarvis M.A."/>
            <person name="Redwood A.J."/>
        </authorList>
    </citation>
    <scope>NUCLEOTIDE SEQUENCE</scope>
    <source>
        <strain evidence="2">K181</strain>
    </source>
</reference>
<dbReference type="EMBL" id="PP756681">
    <property type="protein sequence ID" value="XAO37567.1"/>
    <property type="molecule type" value="Genomic_DNA"/>
</dbReference>
<feature type="compositionally biased region" description="Low complexity" evidence="1">
    <location>
        <begin position="394"/>
        <end position="403"/>
    </location>
</feature>
<dbReference type="EMBL" id="PP756680">
    <property type="protein sequence ID" value="XAO37427.1"/>
    <property type="molecule type" value="Genomic_DNA"/>
</dbReference>
<organism evidence="2">
    <name type="scientific">Muromegalovirus muridbeta1</name>
    <dbReference type="NCBI Taxonomy" id="3050323"/>
    <lineage>
        <taxon>Viruses</taxon>
        <taxon>Duplodnaviria</taxon>
        <taxon>Heunggongvirae</taxon>
        <taxon>Peploviricota</taxon>
        <taxon>Herviviricetes</taxon>
        <taxon>Herpesvirales</taxon>
        <taxon>Orthoherpesviridae</taxon>
        <taxon>Betaherpesvirinae</taxon>
        <taxon>Muromegalovirus</taxon>
    </lineage>
</organism>
<name>A0AAU6W9S5_9BETA</name>
<evidence type="ECO:0000313" key="2">
    <source>
        <dbReference type="EMBL" id="XAO37567.1"/>
    </source>
</evidence>
<evidence type="ECO:0000256" key="1">
    <source>
        <dbReference type="SAM" id="MobiDB-lite"/>
    </source>
</evidence>
<sequence length="565" mass="61360">MMFWSGNRAAGGVRFPAPSAWSTITYAKVSRPLVTSLTPANVSDDKVVVIRANETTFARIPPGESPWETRVRIIGSDVTDEELAERAAAAAKAPPAASFVDPPQLHFLPLLQNPPPLPLPFMPTVDIPTTFAAAASMLPMFTDPAAMVPTAWPMVAAAATATIPGQRPILPKLPMIEEPIPISSDPLTFPDPDAFPEPISIPDPGRFTEPIAFPEPITPPELIVFTDAPTKPTTTDPDTIELILEPVTVPESEPVGTSSPAEPVPEPVIIPQPVPEPEPEPEPDSEPVTVPEPVAVPEPVKIPEPVKLPEPVPVPAPKPVADSELIILKRKELSPVPQPTDARPAKVPKVPKLIIKKVPRAPIVVRPVPTRLSDVTAPANRPEPRQRQQRAETETAAASSCTTEPKKHKKIPKIVVPATITAKRKTAEGAPDEEFGNDLLKRLADLCSDRHTDVSDIRIHFSCQKFRTARGTYNALAKIPNLKIVMGAQMLTEKCRCHEKPKFDEINYQPRTAANTHIETGPYEVIVRSRASRELLAAARVCQDVAKKTGIKCEFSFSTIRYTCS</sequence>
<proteinExistence type="predicted"/>
<feature type="region of interest" description="Disordered" evidence="1">
    <location>
        <begin position="248"/>
        <end position="292"/>
    </location>
</feature>
<dbReference type="EMBL" id="PP756678">
    <property type="protein sequence ID" value="XAO37147.1"/>
    <property type="molecule type" value="Genomic_DNA"/>
</dbReference>
<feature type="compositionally biased region" description="Pro residues" evidence="1">
    <location>
        <begin position="262"/>
        <end position="276"/>
    </location>
</feature>
<feature type="compositionally biased region" description="Basic and acidic residues" evidence="1">
    <location>
        <begin position="382"/>
        <end position="393"/>
    </location>
</feature>
<gene>
    <name evidence="2" type="primary">M117</name>
</gene>
<feature type="region of interest" description="Disordered" evidence="1">
    <location>
        <begin position="374"/>
        <end position="410"/>
    </location>
</feature>